<accession>A0A0D9WYH4</accession>
<dbReference type="EnsemblPlants" id="LPERR07G11050.1">
    <property type="protein sequence ID" value="LPERR07G11050.1"/>
    <property type="gene ID" value="LPERR07G11050"/>
</dbReference>
<reference evidence="2" key="2">
    <citation type="submission" date="2013-12" db="EMBL/GenBank/DDBJ databases">
        <authorList>
            <person name="Yu Y."/>
            <person name="Lee S."/>
            <person name="de Baynast K."/>
            <person name="Wissotski M."/>
            <person name="Liu L."/>
            <person name="Talag J."/>
            <person name="Goicoechea J."/>
            <person name="Angelova A."/>
            <person name="Jetty R."/>
            <person name="Kudrna D."/>
            <person name="Golser W."/>
            <person name="Rivera L."/>
            <person name="Zhang J."/>
            <person name="Wing R."/>
        </authorList>
    </citation>
    <scope>NUCLEOTIDE SEQUENCE</scope>
</reference>
<name>A0A0D9WYH4_9ORYZ</name>
<dbReference type="HOGENOM" id="CLU_2501202_0_0_1"/>
<dbReference type="Gramene" id="LPERR07G11050.1">
    <property type="protein sequence ID" value="LPERR07G11050.1"/>
    <property type="gene ID" value="LPERR07G11050"/>
</dbReference>
<organism evidence="1 2">
    <name type="scientific">Leersia perrieri</name>
    <dbReference type="NCBI Taxonomy" id="77586"/>
    <lineage>
        <taxon>Eukaryota</taxon>
        <taxon>Viridiplantae</taxon>
        <taxon>Streptophyta</taxon>
        <taxon>Embryophyta</taxon>
        <taxon>Tracheophyta</taxon>
        <taxon>Spermatophyta</taxon>
        <taxon>Magnoliopsida</taxon>
        <taxon>Liliopsida</taxon>
        <taxon>Poales</taxon>
        <taxon>Poaceae</taxon>
        <taxon>BOP clade</taxon>
        <taxon>Oryzoideae</taxon>
        <taxon>Oryzeae</taxon>
        <taxon>Oryzinae</taxon>
        <taxon>Leersia</taxon>
    </lineage>
</organism>
<evidence type="ECO:0000313" key="1">
    <source>
        <dbReference type="EnsemblPlants" id="LPERR07G11050.1"/>
    </source>
</evidence>
<proteinExistence type="predicted"/>
<dbReference type="Proteomes" id="UP000032180">
    <property type="component" value="Chromosome 7"/>
</dbReference>
<dbReference type="AlphaFoldDB" id="A0A0D9WYH4"/>
<evidence type="ECO:0000313" key="2">
    <source>
        <dbReference type="Proteomes" id="UP000032180"/>
    </source>
</evidence>
<sequence length="86" mass="9724">MWAGLGTTVCSQKAKELAFSATELRRKRDRERYASMSAEQKEAKNKKACEARLQKKECGGRLKEADLIDTKATLDIMKLYGLTLKL</sequence>
<reference evidence="1" key="3">
    <citation type="submission" date="2015-04" db="UniProtKB">
        <authorList>
            <consortium name="EnsemblPlants"/>
        </authorList>
    </citation>
    <scope>IDENTIFICATION</scope>
</reference>
<keyword evidence="2" id="KW-1185">Reference proteome</keyword>
<reference evidence="1 2" key="1">
    <citation type="submission" date="2012-08" db="EMBL/GenBank/DDBJ databases">
        <title>Oryza genome evolution.</title>
        <authorList>
            <person name="Wing R.A."/>
        </authorList>
    </citation>
    <scope>NUCLEOTIDE SEQUENCE</scope>
</reference>
<protein>
    <submittedName>
        <fullName evidence="1">Uncharacterized protein</fullName>
    </submittedName>
</protein>